<organism evidence="2 3">
    <name type="scientific">Panagrellus redivivus</name>
    <name type="common">Microworm</name>
    <dbReference type="NCBI Taxonomy" id="6233"/>
    <lineage>
        <taxon>Eukaryota</taxon>
        <taxon>Metazoa</taxon>
        <taxon>Ecdysozoa</taxon>
        <taxon>Nematoda</taxon>
        <taxon>Chromadorea</taxon>
        <taxon>Rhabditida</taxon>
        <taxon>Tylenchina</taxon>
        <taxon>Panagrolaimomorpha</taxon>
        <taxon>Panagrolaimoidea</taxon>
        <taxon>Panagrolaimidae</taxon>
        <taxon>Panagrellus</taxon>
    </lineage>
</organism>
<keyword evidence="1" id="KW-1133">Transmembrane helix</keyword>
<reference evidence="3" key="2">
    <citation type="submission" date="2020-10" db="UniProtKB">
        <authorList>
            <consortium name="WormBaseParasite"/>
        </authorList>
    </citation>
    <scope>IDENTIFICATION</scope>
</reference>
<keyword evidence="1" id="KW-0472">Membrane</keyword>
<sequence>MLYVIHENREQDQGYYEFGSMFALILITVIVPLMFLHLPGGVTHLYPIQEPHIDAVVRLHIFSLLFVFIIVYVFILFVPMCVDDISKDVVLTNPSNGFFTKVKSCLRNRISSIVSLHDDVITN</sequence>
<evidence type="ECO:0000313" key="2">
    <source>
        <dbReference type="Proteomes" id="UP000492821"/>
    </source>
</evidence>
<dbReference type="AlphaFoldDB" id="A0A7E4UV09"/>
<accession>A0A7E4UV09</accession>
<protein>
    <submittedName>
        <fullName evidence="3">Transmembrane protein</fullName>
    </submittedName>
</protein>
<keyword evidence="1" id="KW-0812">Transmembrane</keyword>
<name>A0A7E4UV09_PANRE</name>
<dbReference type="Proteomes" id="UP000492821">
    <property type="component" value="Unassembled WGS sequence"/>
</dbReference>
<proteinExistence type="predicted"/>
<feature type="transmembrane region" description="Helical" evidence="1">
    <location>
        <begin position="21"/>
        <end position="39"/>
    </location>
</feature>
<evidence type="ECO:0000313" key="3">
    <source>
        <dbReference type="WBParaSite" id="Pan_g13178.t1"/>
    </source>
</evidence>
<dbReference type="WBParaSite" id="Pan_g13178.t1">
    <property type="protein sequence ID" value="Pan_g13178.t1"/>
    <property type="gene ID" value="Pan_g13178"/>
</dbReference>
<feature type="transmembrane region" description="Helical" evidence="1">
    <location>
        <begin position="59"/>
        <end position="78"/>
    </location>
</feature>
<keyword evidence="2" id="KW-1185">Reference proteome</keyword>
<evidence type="ECO:0000256" key="1">
    <source>
        <dbReference type="SAM" id="Phobius"/>
    </source>
</evidence>
<reference evidence="2" key="1">
    <citation type="journal article" date="2013" name="Genetics">
        <title>The draft genome and transcriptome of Panagrellus redivivus are shaped by the harsh demands of a free-living lifestyle.</title>
        <authorList>
            <person name="Srinivasan J."/>
            <person name="Dillman A.R."/>
            <person name="Macchietto M.G."/>
            <person name="Heikkinen L."/>
            <person name="Lakso M."/>
            <person name="Fracchia K.M."/>
            <person name="Antoshechkin I."/>
            <person name="Mortazavi A."/>
            <person name="Wong G."/>
            <person name="Sternberg P.W."/>
        </authorList>
    </citation>
    <scope>NUCLEOTIDE SEQUENCE [LARGE SCALE GENOMIC DNA]</scope>
    <source>
        <strain evidence="2">MT8872</strain>
    </source>
</reference>